<evidence type="ECO:0000256" key="1">
    <source>
        <dbReference type="SAM" id="MobiDB-lite"/>
    </source>
</evidence>
<feature type="signal peptide" evidence="2">
    <location>
        <begin position="1"/>
        <end position="24"/>
    </location>
</feature>
<protein>
    <submittedName>
        <fullName evidence="4">Peptidase S41</fullName>
    </submittedName>
</protein>
<dbReference type="Gene3D" id="3.30.750.44">
    <property type="match status" value="1"/>
</dbReference>
<dbReference type="RefSeq" id="WP_066179027.1">
    <property type="nucleotide sequence ID" value="NZ_LQZT01000015.1"/>
</dbReference>
<dbReference type="InterPro" id="IPR005151">
    <property type="entry name" value="Tail-specific_protease"/>
</dbReference>
<keyword evidence="2" id="KW-0732">Signal</keyword>
<feature type="domain" description="Tail specific protease" evidence="3">
    <location>
        <begin position="94"/>
        <end position="310"/>
    </location>
</feature>
<dbReference type="GO" id="GO:0008236">
    <property type="term" value="F:serine-type peptidase activity"/>
    <property type="evidence" value="ECO:0007669"/>
    <property type="project" value="InterPro"/>
</dbReference>
<dbReference type="OrthoDB" id="9758793at2"/>
<dbReference type="STRING" id="1480615.AWJ14_00725"/>
<evidence type="ECO:0000259" key="3">
    <source>
        <dbReference type="SMART" id="SM00245"/>
    </source>
</evidence>
<evidence type="ECO:0000256" key="2">
    <source>
        <dbReference type="SAM" id="SignalP"/>
    </source>
</evidence>
<accession>A0A1C1YVH1</accession>
<gene>
    <name evidence="4" type="ORF">AWJ14_00725</name>
</gene>
<reference evidence="4 5" key="1">
    <citation type="submission" date="2015-12" db="EMBL/GenBank/DDBJ databases">
        <authorList>
            <person name="Shamseldin A."/>
            <person name="Moawad H."/>
            <person name="Abd El-Rahim W.M."/>
            <person name="Sadowsky M.J."/>
        </authorList>
    </citation>
    <scope>NUCLEOTIDE SEQUENCE [LARGE SCALE GENOMIC DNA]</scope>
    <source>
        <strain evidence="4 5">JC234</strain>
    </source>
</reference>
<proteinExistence type="predicted"/>
<sequence length="334" mass="35633">MSHNYSSFLTVSLLAISLSASTLAARADVPPASAQSVTLDRATVAKTIGGIAAELREGYVFPERGAQAAEALEKALAENAYGGVTDPAQFAMQLTEQLRAITKDGHVRVIFGSPFANRPTPASPQDAGFEVKRLDGNIGYIHLTRFVPPEVFNPAADEAMRSLSDTAALIIDMRENGGGHPASVAYLASFFLDQGARVHINDLIWRNRGTLTFRTESFWSSPTPVRYVGKPVYVLVGPKTYSAGEEFAYDLQALRRAIVVGTATRGGANPGGLNELGSDLFVVVPTGRAENPVTRSNWEGVGVRPDVQSTLEDTQETAVALARSEAGAPQTTQQ</sequence>
<dbReference type="Proteomes" id="UP000094795">
    <property type="component" value="Unassembled WGS sequence"/>
</dbReference>
<dbReference type="PANTHER" id="PTHR11261">
    <property type="entry name" value="INTERPHOTORECEPTOR RETINOID-BINDING PROTEIN"/>
    <property type="match status" value="1"/>
</dbReference>
<dbReference type="SUPFAM" id="SSF52096">
    <property type="entry name" value="ClpP/crotonase"/>
    <property type="match status" value="1"/>
</dbReference>
<dbReference type="SMART" id="SM00245">
    <property type="entry name" value="TSPc"/>
    <property type="match status" value="1"/>
</dbReference>
<dbReference type="GO" id="GO:0006508">
    <property type="term" value="P:proteolysis"/>
    <property type="evidence" value="ECO:0007669"/>
    <property type="project" value="InterPro"/>
</dbReference>
<dbReference type="Pfam" id="PF11918">
    <property type="entry name" value="Peptidase_S41_N"/>
    <property type="match status" value="1"/>
</dbReference>
<name>A0A1C1YVH1_9HYPH</name>
<evidence type="ECO:0000313" key="4">
    <source>
        <dbReference type="EMBL" id="OCW57406.1"/>
    </source>
</evidence>
<feature type="chain" id="PRO_5008656398" evidence="2">
    <location>
        <begin position="25"/>
        <end position="334"/>
    </location>
</feature>
<evidence type="ECO:0000313" key="5">
    <source>
        <dbReference type="Proteomes" id="UP000094795"/>
    </source>
</evidence>
<feature type="region of interest" description="Disordered" evidence="1">
    <location>
        <begin position="310"/>
        <end position="334"/>
    </location>
</feature>
<dbReference type="EMBL" id="LQZT01000015">
    <property type="protein sequence ID" value="OCW57406.1"/>
    <property type="molecule type" value="Genomic_DNA"/>
</dbReference>
<keyword evidence="5" id="KW-1185">Reference proteome</keyword>
<dbReference type="Pfam" id="PF03572">
    <property type="entry name" value="Peptidase_S41"/>
    <property type="match status" value="1"/>
</dbReference>
<organism evidence="4 5">
    <name type="scientific">Hoeflea olei</name>
    <dbReference type="NCBI Taxonomy" id="1480615"/>
    <lineage>
        <taxon>Bacteria</taxon>
        <taxon>Pseudomonadati</taxon>
        <taxon>Pseudomonadota</taxon>
        <taxon>Alphaproteobacteria</taxon>
        <taxon>Hyphomicrobiales</taxon>
        <taxon>Rhizobiaceae</taxon>
        <taxon>Hoeflea</taxon>
    </lineage>
</organism>
<dbReference type="CDD" id="cd07563">
    <property type="entry name" value="Peptidase_S41_IRBP"/>
    <property type="match status" value="1"/>
</dbReference>
<dbReference type="InterPro" id="IPR029045">
    <property type="entry name" value="ClpP/crotonase-like_dom_sf"/>
</dbReference>
<dbReference type="PANTHER" id="PTHR11261:SF3">
    <property type="entry name" value="RETINOL-BINDING PROTEIN 3"/>
    <property type="match status" value="1"/>
</dbReference>
<dbReference type="Gene3D" id="3.90.226.10">
    <property type="entry name" value="2-enoyl-CoA Hydratase, Chain A, domain 1"/>
    <property type="match status" value="1"/>
</dbReference>
<dbReference type="AlphaFoldDB" id="A0A1C1YVH1"/>
<comment type="caution">
    <text evidence="4">The sequence shown here is derived from an EMBL/GenBank/DDBJ whole genome shotgun (WGS) entry which is preliminary data.</text>
</comment>